<dbReference type="RefSeq" id="WP_088074535.1">
    <property type="nucleotide sequence ID" value="NZ_JAHQCR010000075.1"/>
</dbReference>
<dbReference type="InterPro" id="IPR002347">
    <property type="entry name" value="SDR_fam"/>
</dbReference>
<keyword evidence="3" id="KW-1185">Reference proteome</keyword>
<dbReference type="PANTHER" id="PTHR43544:SF12">
    <property type="entry name" value="NAD(P)-BINDING ROSSMANN-FOLD SUPERFAMILY PROTEIN"/>
    <property type="match status" value="1"/>
</dbReference>
<sequence>MNILVTGANRGLGLSFIKLGVEKGYKMIAGIRGDKGKHEDLLKVQAEYPDLVEIVNIDVSDEESIRQAKRVLEKLDLELDGLINNAGVLVDRGKKFDELDLDEGLLTFDINTFGPIRVVKHMHALLKGEDSFIVNISSDAGSIANTYDGDYFYGMSKSALNMFSEKLNRALKGVRVYSVHPGWLHTDMGGGQAPMSPDESATCIYHLVEGKVETDPSHTYMNYKGEKFDF</sequence>
<dbReference type="EMBL" id="JAHQCR010000075">
    <property type="protein sequence ID" value="MBU9723379.1"/>
    <property type="molecule type" value="Genomic_DNA"/>
</dbReference>
<dbReference type="PANTHER" id="PTHR43544">
    <property type="entry name" value="SHORT-CHAIN DEHYDROGENASE/REDUCTASE"/>
    <property type="match status" value="1"/>
</dbReference>
<comment type="caution">
    <text evidence="2">The sequence shown here is derived from an EMBL/GenBank/DDBJ whole genome shotgun (WGS) entry which is preliminary data.</text>
</comment>
<dbReference type="InterPro" id="IPR051468">
    <property type="entry name" value="Fungal_SecMetab_SDRs"/>
</dbReference>
<gene>
    <name evidence="2" type="ORF">KS407_18330</name>
</gene>
<evidence type="ECO:0000256" key="1">
    <source>
        <dbReference type="RuleBase" id="RU000363"/>
    </source>
</evidence>
<accession>A0ABS6JXR8</accession>
<organism evidence="2 3">
    <name type="scientific">Evansella alkalicola</name>
    <dbReference type="NCBI Taxonomy" id="745819"/>
    <lineage>
        <taxon>Bacteria</taxon>
        <taxon>Bacillati</taxon>
        <taxon>Bacillota</taxon>
        <taxon>Bacilli</taxon>
        <taxon>Bacillales</taxon>
        <taxon>Bacillaceae</taxon>
        <taxon>Evansella</taxon>
    </lineage>
</organism>
<dbReference type="PRINTS" id="PR00080">
    <property type="entry name" value="SDRFAMILY"/>
</dbReference>
<protein>
    <submittedName>
        <fullName evidence="2">SDR family NAD(P)-dependent oxidoreductase</fullName>
    </submittedName>
</protein>
<proteinExistence type="inferred from homology"/>
<evidence type="ECO:0000313" key="2">
    <source>
        <dbReference type="EMBL" id="MBU9723379.1"/>
    </source>
</evidence>
<name>A0ABS6JXR8_9BACI</name>
<dbReference type="Pfam" id="PF00106">
    <property type="entry name" value="adh_short"/>
    <property type="match status" value="1"/>
</dbReference>
<reference evidence="2 3" key="1">
    <citation type="submission" date="2021-06" db="EMBL/GenBank/DDBJ databases">
        <title>Bacillus sp. RD4P76, an endophyte from a halophyte.</title>
        <authorList>
            <person name="Sun J.-Q."/>
        </authorList>
    </citation>
    <scope>NUCLEOTIDE SEQUENCE [LARGE SCALE GENOMIC DNA]</scope>
    <source>
        <strain evidence="2 3">JCM 17098</strain>
    </source>
</reference>
<dbReference type="Proteomes" id="UP000790580">
    <property type="component" value="Unassembled WGS sequence"/>
</dbReference>
<dbReference type="SUPFAM" id="SSF51735">
    <property type="entry name" value="NAD(P)-binding Rossmann-fold domains"/>
    <property type="match status" value="1"/>
</dbReference>
<comment type="similarity">
    <text evidence="1">Belongs to the short-chain dehydrogenases/reductases (SDR) family.</text>
</comment>
<evidence type="ECO:0000313" key="3">
    <source>
        <dbReference type="Proteomes" id="UP000790580"/>
    </source>
</evidence>
<dbReference type="Gene3D" id="3.40.50.720">
    <property type="entry name" value="NAD(P)-binding Rossmann-like Domain"/>
    <property type="match status" value="1"/>
</dbReference>
<dbReference type="InterPro" id="IPR036291">
    <property type="entry name" value="NAD(P)-bd_dom_sf"/>
</dbReference>
<dbReference type="PRINTS" id="PR00081">
    <property type="entry name" value="GDHRDH"/>
</dbReference>